<dbReference type="OrthoDB" id="8954574at2759"/>
<organism evidence="1 2">
    <name type="scientific">Hemibagrus wyckioides</name>
    <dbReference type="NCBI Taxonomy" id="337641"/>
    <lineage>
        <taxon>Eukaryota</taxon>
        <taxon>Metazoa</taxon>
        <taxon>Chordata</taxon>
        <taxon>Craniata</taxon>
        <taxon>Vertebrata</taxon>
        <taxon>Euteleostomi</taxon>
        <taxon>Actinopterygii</taxon>
        <taxon>Neopterygii</taxon>
        <taxon>Teleostei</taxon>
        <taxon>Ostariophysi</taxon>
        <taxon>Siluriformes</taxon>
        <taxon>Bagridae</taxon>
        <taxon>Hemibagrus</taxon>
    </lineage>
</organism>
<proteinExistence type="predicted"/>
<evidence type="ECO:0000313" key="2">
    <source>
        <dbReference type="Proteomes" id="UP000824219"/>
    </source>
</evidence>
<keyword evidence="2" id="KW-1185">Reference proteome</keyword>
<sequence length="197" mass="21951">MGSKWAWAENGQFMWVPCGFHNVGHTWILEKLKMKISISAKNRSSVCAPVFNNSRGNFTVNCFTKSQVDMNFKYISEEPAEPQAQRIGISLSDGSSLCCPVAYNCRGTLTINYYSQYEVLEEFNSEETAEPQAQTLLPSRGGSAPFSPSELTVNISADYGSTIYSPVYNDCTGTLTINFFGLSYHRGEAQHLFHPQN</sequence>
<dbReference type="AlphaFoldDB" id="A0A9D3P0G3"/>
<dbReference type="EMBL" id="JAHKSW010000005">
    <property type="protein sequence ID" value="KAG7331977.1"/>
    <property type="molecule type" value="Genomic_DNA"/>
</dbReference>
<gene>
    <name evidence="1" type="ORF">KOW79_003811</name>
</gene>
<dbReference type="Proteomes" id="UP000824219">
    <property type="component" value="Linkage Group LG05"/>
</dbReference>
<name>A0A9D3P0G3_9TELE</name>
<protein>
    <submittedName>
        <fullName evidence="1">Uncharacterized protein</fullName>
    </submittedName>
</protein>
<evidence type="ECO:0000313" key="1">
    <source>
        <dbReference type="EMBL" id="KAG7331977.1"/>
    </source>
</evidence>
<accession>A0A9D3P0G3</accession>
<reference evidence="1 2" key="1">
    <citation type="submission" date="2021-06" db="EMBL/GenBank/DDBJ databases">
        <title>Chromosome-level genome assembly of the red-tail catfish (Hemibagrus wyckioides).</title>
        <authorList>
            <person name="Shao F."/>
        </authorList>
    </citation>
    <scope>NUCLEOTIDE SEQUENCE [LARGE SCALE GENOMIC DNA]</scope>
    <source>
        <strain evidence="1">EC202008001</strain>
        <tissue evidence="1">Blood</tissue>
    </source>
</reference>
<comment type="caution">
    <text evidence="1">The sequence shown here is derived from an EMBL/GenBank/DDBJ whole genome shotgun (WGS) entry which is preliminary data.</text>
</comment>